<sequence length="66" mass="7520">MIIAKKHFVPDDCPANCGFRDEPFDQGNTYSRCPIFNYRSLHSLAGSIINPEDFDPDAAEVYAEYF</sequence>
<reference evidence="1 2" key="1">
    <citation type="journal article" date="2015" name="Nature">
        <title>rRNA introns, odd ribosomes, and small enigmatic genomes across a large radiation of phyla.</title>
        <authorList>
            <person name="Brown C.T."/>
            <person name="Hug L.A."/>
            <person name="Thomas B.C."/>
            <person name="Sharon I."/>
            <person name="Castelle C.J."/>
            <person name="Singh A."/>
            <person name="Wilkins M.J."/>
            <person name="Williams K.H."/>
            <person name="Banfield J.F."/>
        </authorList>
    </citation>
    <scope>NUCLEOTIDE SEQUENCE [LARGE SCALE GENOMIC DNA]</scope>
</reference>
<comment type="caution">
    <text evidence="1">The sequence shown here is derived from an EMBL/GenBank/DDBJ whole genome shotgun (WGS) entry which is preliminary data.</text>
</comment>
<dbReference type="Proteomes" id="UP000034588">
    <property type="component" value="Unassembled WGS sequence"/>
</dbReference>
<dbReference type="EMBL" id="LCQD01000005">
    <property type="protein sequence ID" value="KKW13059.1"/>
    <property type="molecule type" value="Genomic_DNA"/>
</dbReference>
<gene>
    <name evidence="1" type="ORF">UY48_C0005G0015</name>
</gene>
<evidence type="ECO:0000313" key="2">
    <source>
        <dbReference type="Proteomes" id="UP000034588"/>
    </source>
</evidence>
<protein>
    <submittedName>
        <fullName evidence="1">Uncharacterized protein</fullName>
    </submittedName>
</protein>
<dbReference type="AlphaFoldDB" id="A0A0G1Z2Q4"/>
<organism evidence="1 2">
    <name type="scientific">Candidatus Gottesmanbacteria bacterium GW2011_GWB1_49_7</name>
    <dbReference type="NCBI Taxonomy" id="1618448"/>
    <lineage>
        <taxon>Bacteria</taxon>
        <taxon>Candidatus Gottesmaniibacteriota</taxon>
    </lineage>
</organism>
<evidence type="ECO:0000313" key="1">
    <source>
        <dbReference type="EMBL" id="KKW13059.1"/>
    </source>
</evidence>
<proteinExistence type="predicted"/>
<accession>A0A0G1Z2Q4</accession>
<name>A0A0G1Z2Q4_9BACT</name>